<sequence>SPPSGAPKAWWEQKYLQLVEGTSFDPAEAGKRRSIFGYYQREGEEAPDLPFLPSGDPPEDAELPVFRREQFVNTTWTLGTVSDGWNPLKRVQRTRVFFREDGRVIWVNGGNKGEWTFDARSNVFRFGRESFLSWNGRRSYPTLLTEERSLYYMQGFVIGWAPFTPLSVFGLWQMYRDDVSEEERGVAPWEEEEEGREGGEGGEGGKKSMLRG</sequence>
<protein>
    <submittedName>
        <fullName evidence="2">Uncharacterized protein</fullName>
    </submittedName>
</protein>
<reference evidence="2 3" key="1">
    <citation type="journal article" date="2014" name="Mol. Plant">
        <title>Chromosome Scale Genome Assembly and Transcriptome Profiling of Nannochloropsis gaditana in Nitrogen Depletion.</title>
        <authorList>
            <person name="Corteggiani Carpinelli E."/>
            <person name="Telatin A."/>
            <person name="Vitulo N."/>
            <person name="Forcato C."/>
            <person name="D'Angelo M."/>
            <person name="Schiavon R."/>
            <person name="Vezzi A."/>
            <person name="Giacometti G.M."/>
            <person name="Morosinotto T."/>
            <person name="Valle G."/>
        </authorList>
    </citation>
    <scope>NUCLEOTIDE SEQUENCE [LARGE SCALE GENOMIC DNA]</scope>
    <source>
        <strain evidence="2 3">B-31</strain>
    </source>
</reference>
<comment type="caution">
    <text evidence="2">The sequence shown here is derived from an EMBL/GenBank/DDBJ whole genome shotgun (WGS) entry which is preliminary data.</text>
</comment>
<gene>
    <name evidence="2" type="ORF">Naga_100846g1</name>
</gene>
<evidence type="ECO:0000313" key="3">
    <source>
        <dbReference type="Proteomes" id="UP000019335"/>
    </source>
</evidence>
<dbReference type="AlphaFoldDB" id="W7U6G3"/>
<name>W7U6G3_9STRA</name>
<evidence type="ECO:0000313" key="2">
    <source>
        <dbReference type="EMBL" id="EWM28344.1"/>
    </source>
</evidence>
<evidence type="ECO:0000256" key="1">
    <source>
        <dbReference type="SAM" id="MobiDB-lite"/>
    </source>
</evidence>
<dbReference type="Proteomes" id="UP000019335">
    <property type="component" value="Chromosome 5"/>
</dbReference>
<feature type="compositionally biased region" description="Basic and acidic residues" evidence="1">
    <location>
        <begin position="196"/>
        <end position="206"/>
    </location>
</feature>
<dbReference type="OrthoDB" id="187032at2759"/>
<accession>W7U6G3</accession>
<organism evidence="2 3">
    <name type="scientific">Nannochloropsis gaditana</name>
    <dbReference type="NCBI Taxonomy" id="72520"/>
    <lineage>
        <taxon>Eukaryota</taxon>
        <taxon>Sar</taxon>
        <taxon>Stramenopiles</taxon>
        <taxon>Ochrophyta</taxon>
        <taxon>Eustigmatophyceae</taxon>
        <taxon>Eustigmatales</taxon>
        <taxon>Monodopsidaceae</taxon>
        <taxon>Nannochloropsis</taxon>
    </lineage>
</organism>
<feature type="non-terminal residue" evidence="2">
    <location>
        <position position="1"/>
    </location>
</feature>
<dbReference type="EMBL" id="AZIL01000343">
    <property type="protein sequence ID" value="EWM28344.1"/>
    <property type="molecule type" value="Genomic_DNA"/>
</dbReference>
<feature type="region of interest" description="Disordered" evidence="1">
    <location>
        <begin position="183"/>
        <end position="212"/>
    </location>
</feature>
<proteinExistence type="predicted"/>
<keyword evidence="3" id="KW-1185">Reference proteome</keyword>